<dbReference type="KEGG" id="cpso:CPPEL_00050"/>
<reference evidence="1 2" key="1">
    <citation type="submission" date="2018-11" db="EMBL/GenBank/DDBJ databases">
        <authorList>
            <person name="Kleinhagauer T."/>
            <person name="Glaeser S.P."/>
            <person name="Spergser J."/>
            <person name="Ruckert C."/>
            <person name="Kaempfer P."/>
            <person name="Busse H.-J."/>
        </authorList>
    </citation>
    <scope>NUCLEOTIDE SEQUENCE [LARGE SCALE GENOMIC DNA]</scope>
    <source>
        <strain evidence="1 2">812CH</strain>
    </source>
</reference>
<dbReference type="InterPro" id="IPR011664">
    <property type="entry name" value="Abi_system_AbiD/AbiF-like"/>
</dbReference>
<sequence length="228" mass="26586">MLGAARFETYYLAAGEDLEKAVDLYRWNTRMAGALHSHLSYFEVLMRNAMNLALQDWNETITGSRNWCLEHQSADLLYSMLKRPMMQARRHATKESRRRHRLHPRKNQPLTHDDVVAQLTLGNWSNLLGEALPDLRPKAKVLWADCLHNAFPNIDHDDQSRVDLGKRVERLTRLRNRVSHQENLLGTNFRGRLNDTLSVLKAIDNSYPQWALVESQVRQIAREDPRKQ</sequence>
<proteinExistence type="predicted"/>
<name>A0A3G6IW20_9CORY</name>
<gene>
    <name evidence="1" type="ORF">CPPEL_00050</name>
</gene>
<dbReference type="Proteomes" id="UP000271426">
    <property type="component" value="Chromosome"/>
</dbReference>
<evidence type="ECO:0000313" key="2">
    <source>
        <dbReference type="Proteomes" id="UP000271426"/>
    </source>
</evidence>
<dbReference type="Pfam" id="PF07751">
    <property type="entry name" value="Abi_2"/>
    <property type="match status" value="1"/>
</dbReference>
<accession>A0A3G6IW20</accession>
<protein>
    <submittedName>
        <fullName evidence="1">Abi-like protein</fullName>
    </submittedName>
</protein>
<evidence type="ECO:0000313" key="1">
    <source>
        <dbReference type="EMBL" id="AZA08164.1"/>
    </source>
</evidence>
<dbReference type="AlphaFoldDB" id="A0A3G6IW20"/>
<keyword evidence="2" id="KW-1185">Reference proteome</keyword>
<dbReference type="EMBL" id="CP033898">
    <property type="protein sequence ID" value="AZA08164.1"/>
    <property type="molecule type" value="Genomic_DNA"/>
</dbReference>
<organism evidence="1 2">
    <name type="scientific">Corynebacterium pseudopelargi</name>
    <dbReference type="NCBI Taxonomy" id="2080757"/>
    <lineage>
        <taxon>Bacteria</taxon>
        <taxon>Bacillati</taxon>
        <taxon>Actinomycetota</taxon>
        <taxon>Actinomycetes</taxon>
        <taxon>Mycobacteriales</taxon>
        <taxon>Corynebacteriaceae</taxon>
        <taxon>Corynebacterium</taxon>
    </lineage>
</organism>